<comment type="function">
    <text evidence="2">Counteracts the endogenous Pycsar antiviral defense system. Phosphodiesterase that enables metal-dependent hydrolysis of host cyclic nucleotide Pycsar defense signals such as cCMP and cUMP.</text>
</comment>
<dbReference type="Proteomes" id="UP001589818">
    <property type="component" value="Unassembled WGS sequence"/>
</dbReference>
<sequence length="254" mass="27838">MHCLYSVMIRVDDAIYMVGSGKHGAQLSHATDCNVFVLDGGGGEYALIDAGGGVEPERIVANIQRIGIKPEQIRYLLLTHAHGDHAAGAAYFHRQYGMQVAASAEAAPWIENADREKVSLNAAIRAGVYPADYEYAPCPVTRYLAEHDEVVIGDTVLRVLDTPGHARGHIGFLIERDGRKLLFGGDSVFAGGKVVIQNIWDCSIQDYAATVAKMQQLRIDSLYPGHGIFLAEEAWKHIDQAHGYFERLEIPPNL</sequence>
<proteinExistence type="predicted"/>
<dbReference type="CDD" id="cd06262">
    <property type="entry name" value="metallo-hydrolase-like_MBL-fold"/>
    <property type="match status" value="1"/>
</dbReference>
<keyword evidence="5" id="KW-0378">Hydrolase</keyword>
<dbReference type="InterPro" id="IPR001279">
    <property type="entry name" value="Metallo-B-lactamas"/>
</dbReference>
<evidence type="ECO:0000313" key="5">
    <source>
        <dbReference type="EMBL" id="MFC0392475.1"/>
    </source>
</evidence>
<reference evidence="5 6" key="1">
    <citation type="submission" date="2024-09" db="EMBL/GenBank/DDBJ databases">
        <authorList>
            <person name="Sun Q."/>
            <person name="Mori K."/>
        </authorList>
    </citation>
    <scope>NUCLEOTIDE SEQUENCE [LARGE SCALE GENOMIC DNA]</scope>
    <source>
        <strain evidence="5 6">CCM 4839</strain>
    </source>
</reference>
<evidence type="ECO:0000256" key="1">
    <source>
        <dbReference type="ARBA" id="ARBA00034221"/>
    </source>
</evidence>
<feature type="domain" description="Metallo-beta-lactamase" evidence="4">
    <location>
        <begin position="32"/>
        <end position="226"/>
    </location>
</feature>
<gene>
    <name evidence="5" type="ORF">ACFFJ8_13970</name>
</gene>
<dbReference type="InterPro" id="IPR036866">
    <property type="entry name" value="RibonucZ/Hydroxyglut_hydro"/>
</dbReference>
<organism evidence="5 6">
    <name type="scientific">Paenibacillus mendelii</name>
    <dbReference type="NCBI Taxonomy" id="206163"/>
    <lineage>
        <taxon>Bacteria</taxon>
        <taxon>Bacillati</taxon>
        <taxon>Bacillota</taxon>
        <taxon>Bacilli</taxon>
        <taxon>Bacillales</taxon>
        <taxon>Paenibacillaceae</taxon>
        <taxon>Paenibacillus</taxon>
    </lineage>
</organism>
<dbReference type="SMART" id="SM00849">
    <property type="entry name" value="Lactamase_B"/>
    <property type="match status" value="1"/>
</dbReference>
<comment type="caution">
    <text evidence="5">The sequence shown here is derived from an EMBL/GenBank/DDBJ whole genome shotgun (WGS) entry which is preliminary data.</text>
</comment>
<name>A0ABV6J9A7_9BACL</name>
<dbReference type="GO" id="GO:0016787">
    <property type="term" value="F:hydrolase activity"/>
    <property type="evidence" value="ECO:0007669"/>
    <property type="project" value="UniProtKB-KW"/>
</dbReference>
<comment type="catalytic activity">
    <reaction evidence="1">
        <text>3',5'-cyclic CMP + H2O = CMP + H(+)</text>
        <dbReference type="Rhea" id="RHEA:72675"/>
        <dbReference type="ChEBI" id="CHEBI:15377"/>
        <dbReference type="ChEBI" id="CHEBI:15378"/>
        <dbReference type="ChEBI" id="CHEBI:58003"/>
        <dbReference type="ChEBI" id="CHEBI:60377"/>
    </reaction>
    <physiologicalReaction direction="left-to-right" evidence="1">
        <dbReference type="Rhea" id="RHEA:72676"/>
    </physiologicalReaction>
</comment>
<dbReference type="PANTHER" id="PTHR42951">
    <property type="entry name" value="METALLO-BETA-LACTAMASE DOMAIN-CONTAINING"/>
    <property type="match status" value="1"/>
</dbReference>
<protein>
    <submittedName>
        <fullName evidence="5">MBL fold metallo-hydrolase</fullName>
        <ecNumber evidence="5">3.-.-.-</ecNumber>
    </submittedName>
</protein>
<evidence type="ECO:0000256" key="3">
    <source>
        <dbReference type="ARBA" id="ARBA00048505"/>
    </source>
</evidence>
<evidence type="ECO:0000256" key="2">
    <source>
        <dbReference type="ARBA" id="ARBA00034301"/>
    </source>
</evidence>
<dbReference type="EC" id="3.-.-.-" evidence="5"/>
<evidence type="ECO:0000259" key="4">
    <source>
        <dbReference type="SMART" id="SM00849"/>
    </source>
</evidence>
<evidence type="ECO:0000313" key="6">
    <source>
        <dbReference type="Proteomes" id="UP001589818"/>
    </source>
</evidence>
<dbReference type="PANTHER" id="PTHR42951:SF17">
    <property type="entry name" value="METALLO-BETA-LACTAMASE DOMAIN-CONTAINING PROTEIN"/>
    <property type="match status" value="1"/>
</dbReference>
<dbReference type="Pfam" id="PF00753">
    <property type="entry name" value="Lactamase_B"/>
    <property type="match status" value="1"/>
</dbReference>
<comment type="catalytic activity">
    <reaction evidence="3">
        <text>3',5'-cyclic UMP + H2O = UMP + H(+)</text>
        <dbReference type="Rhea" id="RHEA:70575"/>
        <dbReference type="ChEBI" id="CHEBI:15377"/>
        <dbReference type="ChEBI" id="CHEBI:15378"/>
        <dbReference type="ChEBI" id="CHEBI:57865"/>
        <dbReference type="ChEBI" id="CHEBI:184387"/>
    </reaction>
    <physiologicalReaction direction="left-to-right" evidence="3">
        <dbReference type="Rhea" id="RHEA:70576"/>
    </physiologicalReaction>
</comment>
<dbReference type="RefSeq" id="WP_204819556.1">
    <property type="nucleotide sequence ID" value="NZ_JANHOF010000003.1"/>
</dbReference>
<dbReference type="Gene3D" id="3.60.15.10">
    <property type="entry name" value="Ribonuclease Z/Hydroxyacylglutathione hydrolase-like"/>
    <property type="match status" value="1"/>
</dbReference>
<dbReference type="InterPro" id="IPR050855">
    <property type="entry name" value="NDM-1-like"/>
</dbReference>
<dbReference type="SUPFAM" id="SSF56281">
    <property type="entry name" value="Metallo-hydrolase/oxidoreductase"/>
    <property type="match status" value="1"/>
</dbReference>
<keyword evidence="6" id="KW-1185">Reference proteome</keyword>
<dbReference type="EMBL" id="JBHLVF010000017">
    <property type="protein sequence ID" value="MFC0392475.1"/>
    <property type="molecule type" value="Genomic_DNA"/>
</dbReference>
<accession>A0ABV6J9A7</accession>